<accession>A0ACD3RQ92</accession>
<keyword evidence="2" id="KW-1185">Reference proteome</keyword>
<dbReference type="Proteomes" id="UP000793456">
    <property type="component" value="Chromosome IV"/>
</dbReference>
<comment type="caution">
    <text evidence="1">The sequence shown here is derived from an EMBL/GenBank/DDBJ whole genome shotgun (WGS) entry which is preliminary data.</text>
</comment>
<evidence type="ECO:0000313" key="1">
    <source>
        <dbReference type="EMBL" id="TMS20783.1"/>
    </source>
</evidence>
<proteinExistence type="predicted"/>
<protein>
    <submittedName>
        <fullName evidence="1">Uncharacterized protein</fullName>
    </submittedName>
</protein>
<gene>
    <name evidence="1" type="ORF">E3U43_007276</name>
</gene>
<reference evidence="1" key="1">
    <citation type="submission" date="2018-11" db="EMBL/GenBank/DDBJ databases">
        <title>The sequence and de novo assembly of Larimichthys crocea genome using PacBio and Hi-C technologies.</title>
        <authorList>
            <person name="Xu P."/>
            <person name="Chen B."/>
            <person name="Zhou Z."/>
            <person name="Ke Q."/>
            <person name="Wu Y."/>
            <person name="Bai H."/>
            <person name="Pu F."/>
        </authorList>
    </citation>
    <scope>NUCLEOTIDE SEQUENCE</scope>
    <source>
        <tissue evidence="1">Muscle</tissue>
    </source>
</reference>
<sequence>MSSSSTPPPHYVQEDRLCAYLSPLSFPSHTDYYPCLPPHSSCQNFQSPPTPHFPILFAQSRRRYNLIGDTLHQTLHHPASCPNFSPYRFTALSRLPFLKREVACGDALISSVNNHELDSRALVSSSCW</sequence>
<evidence type="ECO:0000313" key="2">
    <source>
        <dbReference type="Proteomes" id="UP000793456"/>
    </source>
</evidence>
<name>A0ACD3RQ92_LARCR</name>
<organism evidence="1 2">
    <name type="scientific">Larimichthys crocea</name>
    <name type="common">Large yellow croaker</name>
    <name type="synonym">Pseudosciaena crocea</name>
    <dbReference type="NCBI Taxonomy" id="215358"/>
    <lineage>
        <taxon>Eukaryota</taxon>
        <taxon>Metazoa</taxon>
        <taxon>Chordata</taxon>
        <taxon>Craniata</taxon>
        <taxon>Vertebrata</taxon>
        <taxon>Euteleostomi</taxon>
        <taxon>Actinopterygii</taxon>
        <taxon>Neopterygii</taxon>
        <taxon>Teleostei</taxon>
        <taxon>Neoteleostei</taxon>
        <taxon>Acanthomorphata</taxon>
        <taxon>Eupercaria</taxon>
        <taxon>Sciaenidae</taxon>
        <taxon>Larimichthys</taxon>
    </lineage>
</organism>
<dbReference type="EMBL" id="CM011677">
    <property type="protein sequence ID" value="TMS20783.1"/>
    <property type="molecule type" value="Genomic_DNA"/>
</dbReference>